<dbReference type="PROSITE" id="PS51099">
    <property type="entry name" value="PTS_EIIB_TYPE_2"/>
    <property type="match status" value="1"/>
</dbReference>
<comment type="caution">
    <text evidence="3">The sequence shown here is derived from an EMBL/GenBank/DDBJ whole genome shotgun (WGS) entry which is preliminary data.</text>
</comment>
<dbReference type="EMBL" id="VUMN01000032">
    <property type="protein sequence ID" value="MSS59436.1"/>
    <property type="molecule type" value="Genomic_DNA"/>
</dbReference>
<keyword evidence="3" id="KW-0813">Transport</keyword>
<evidence type="ECO:0000256" key="1">
    <source>
        <dbReference type="ARBA" id="ARBA00022679"/>
    </source>
</evidence>
<keyword evidence="4" id="KW-1185">Reference proteome</keyword>
<dbReference type="InterPro" id="IPR003501">
    <property type="entry name" value="PTS_EIIB_2/3"/>
</dbReference>
<reference evidence="3 4" key="1">
    <citation type="submission" date="2019-08" db="EMBL/GenBank/DDBJ databases">
        <title>In-depth cultivation of the pig gut microbiome towards novel bacterial diversity and tailored functional studies.</title>
        <authorList>
            <person name="Wylensek D."/>
            <person name="Hitch T.C.A."/>
            <person name="Clavel T."/>
        </authorList>
    </citation>
    <scope>NUCLEOTIDE SEQUENCE [LARGE SCALE GENOMIC DNA]</scope>
    <source>
        <strain evidence="3 4">Oil+RF-744-GAM-WT-6</strain>
    </source>
</reference>
<accession>A0A7X2THC7</accession>
<dbReference type="InterPro" id="IPR036095">
    <property type="entry name" value="PTS_EIIB-like_sf"/>
</dbReference>
<feature type="domain" description="PTS EIIB type-2" evidence="2">
    <location>
        <begin position="1"/>
        <end position="90"/>
    </location>
</feature>
<dbReference type="RefSeq" id="WP_154505688.1">
    <property type="nucleotide sequence ID" value="NZ_VUMN01000032.1"/>
</dbReference>
<dbReference type="GO" id="GO:0009401">
    <property type="term" value="P:phosphoenolpyruvate-dependent sugar phosphotransferase system"/>
    <property type="evidence" value="ECO:0007669"/>
    <property type="project" value="InterPro"/>
</dbReference>
<organism evidence="3 4">
    <name type="scientific">Stecheria intestinalis</name>
    <dbReference type="NCBI Taxonomy" id="2606630"/>
    <lineage>
        <taxon>Bacteria</taxon>
        <taxon>Bacillati</taxon>
        <taxon>Bacillota</taxon>
        <taxon>Erysipelotrichia</taxon>
        <taxon>Erysipelotrichales</taxon>
        <taxon>Erysipelotrichaceae</taxon>
        <taxon>Stecheria</taxon>
    </lineage>
</organism>
<dbReference type="CDD" id="cd05563">
    <property type="entry name" value="PTS_IIB_ascorbate"/>
    <property type="match status" value="1"/>
</dbReference>
<keyword evidence="3" id="KW-0762">Sugar transport</keyword>
<evidence type="ECO:0000313" key="3">
    <source>
        <dbReference type="EMBL" id="MSS59436.1"/>
    </source>
</evidence>
<dbReference type="GO" id="GO:0008982">
    <property type="term" value="F:protein-N(PI)-phosphohistidine-sugar phosphotransferase activity"/>
    <property type="evidence" value="ECO:0007669"/>
    <property type="project" value="InterPro"/>
</dbReference>
<dbReference type="AlphaFoldDB" id="A0A7X2THC7"/>
<keyword evidence="1" id="KW-0808">Transferase</keyword>
<dbReference type="Proteomes" id="UP000461880">
    <property type="component" value="Unassembled WGS sequence"/>
</dbReference>
<proteinExistence type="predicted"/>
<dbReference type="SUPFAM" id="SSF52794">
    <property type="entry name" value="PTS system IIB component-like"/>
    <property type="match status" value="1"/>
</dbReference>
<evidence type="ECO:0000313" key="4">
    <source>
        <dbReference type="Proteomes" id="UP000461880"/>
    </source>
</evidence>
<protein>
    <submittedName>
        <fullName evidence="3">PTS sugar transporter subunit IIB</fullName>
    </submittedName>
</protein>
<evidence type="ECO:0000259" key="2">
    <source>
        <dbReference type="PROSITE" id="PS51099"/>
    </source>
</evidence>
<sequence length="90" mass="9906">MKIMCVCGMGLGSSLIAKMNVEDILREMGISAEVDNCDLGSVTMHDADLYITTNELAANIPQDFQPKTLVLDNFLSKDSIREKLQSVLNK</sequence>
<dbReference type="InterPro" id="IPR013011">
    <property type="entry name" value="PTS_EIIB_2"/>
</dbReference>
<name>A0A7X2THC7_9FIRM</name>
<dbReference type="Gene3D" id="3.40.50.2300">
    <property type="match status" value="1"/>
</dbReference>
<gene>
    <name evidence="3" type="ORF">FYJ51_11095</name>
</gene>
<dbReference type="Pfam" id="PF02302">
    <property type="entry name" value="PTS_IIB"/>
    <property type="match status" value="1"/>
</dbReference>